<dbReference type="GO" id="GO:0005886">
    <property type="term" value="C:plasma membrane"/>
    <property type="evidence" value="ECO:0007669"/>
    <property type="project" value="TreeGrafter"/>
</dbReference>
<keyword evidence="1" id="KW-0812">Transmembrane</keyword>
<organism evidence="2 3">
    <name type="scientific">Clostridium botulinum B2 450</name>
    <dbReference type="NCBI Taxonomy" id="1379739"/>
    <lineage>
        <taxon>Bacteria</taxon>
        <taxon>Bacillati</taxon>
        <taxon>Bacillota</taxon>
        <taxon>Clostridia</taxon>
        <taxon>Eubacteriales</taxon>
        <taxon>Clostridiaceae</taxon>
        <taxon>Clostridium</taxon>
    </lineage>
</organism>
<dbReference type="RefSeq" id="WP_042385354.1">
    <property type="nucleotide sequence ID" value="NZ_JXSU01000007.1"/>
</dbReference>
<accession>A0A0D1BTM7</accession>
<reference evidence="2 3" key="1">
    <citation type="submission" date="2014-06" db="EMBL/GenBank/DDBJ databases">
        <title>Genome characterization of distinct group I Clostridium botulinum lineages.</title>
        <authorList>
            <person name="Giordani F."/>
            <person name="Anselmo A."/>
            <person name="Fillo S."/>
            <person name="Palozzi A.M."/>
            <person name="Fortunato A."/>
            <person name="Gentile B."/>
            <person name="Ciammaruconi A."/>
            <person name="Anniballi F."/>
            <person name="De Medici D."/>
            <person name="Lista F."/>
        </authorList>
    </citation>
    <scope>NUCLEOTIDE SEQUENCE [LARGE SCALE GENOMIC DNA]</scope>
    <source>
        <strain evidence="2 3">B2 450</strain>
    </source>
</reference>
<evidence type="ECO:0000313" key="2">
    <source>
        <dbReference type="EMBL" id="KIS23112.1"/>
    </source>
</evidence>
<gene>
    <name evidence="2" type="ORF">N495_05780</name>
</gene>
<keyword evidence="1" id="KW-0472">Membrane</keyword>
<dbReference type="Proteomes" id="UP000032250">
    <property type="component" value="Unassembled WGS sequence"/>
</dbReference>
<dbReference type="Pfam" id="PF03956">
    <property type="entry name" value="Lys_export"/>
    <property type="match status" value="1"/>
</dbReference>
<dbReference type="PANTHER" id="PTHR35804">
    <property type="entry name" value="LYSINE EXPORTER LYSO"/>
    <property type="match status" value="1"/>
</dbReference>
<proteinExistence type="predicted"/>
<dbReference type="PANTHER" id="PTHR35804:SF1">
    <property type="entry name" value="LYSINE EXPORTER LYSO"/>
    <property type="match status" value="1"/>
</dbReference>
<dbReference type="PATRIC" id="fig|1379739.3.peg.1484"/>
<dbReference type="GO" id="GO:0015661">
    <property type="term" value="F:L-lysine efflux transmembrane transporter activity"/>
    <property type="evidence" value="ECO:0007669"/>
    <property type="project" value="InterPro"/>
</dbReference>
<name>A0A0D1BTM7_CLOBO</name>
<dbReference type="AlphaFoldDB" id="A0A0D1BTM7"/>
<feature type="transmembrane region" description="Helical" evidence="1">
    <location>
        <begin position="25"/>
        <end position="45"/>
    </location>
</feature>
<feature type="transmembrane region" description="Helical" evidence="1">
    <location>
        <begin position="92"/>
        <end position="113"/>
    </location>
</feature>
<protein>
    <submittedName>
        <fullName evidence="2">Membrane protein</fullName>
    </submittedName>
</protein>
<evidence type="ECO:0000256" key="1">
    <source>
        <dbReference type="SAM" id="Phobius"/>
    </source>
</evidence>
<feature type="transmembrane region" description="Helical" evidence="1">
    <location>
        <begin position="173"/>
        <end position="196"/>
    </location>
</feature>
<comment type="caution">
    <text evidence="2">The sequence shown here is derived from an EMBL/GenBank/DDBJ whole genome shotgun (WGS) entry which is preliminary data.</text>
</comment>
<sequence length="198" mass="21202">MTLFMFLSVLLGALCGYFFIPETLIPNIEFISTIALNLLILFVGIDVGSNKNLIKDLKRNGLKVLLIPLSIIIGSLTGGIITAMFFKLSIKSALSIAAGFGWYSLSAVMLTSLESAQIGTIAFLTNVFREIIAVITIPFLAKKLNHFTAIAPAGATSMDTTLPIISKNTSPEVAIASFINGVILSSLVPILISFIYTI</sequence>
<dbReference type="EMBL" id="JXSU01000007">
    <property type="protein sequence ID" value="KIS23112.1"/>
    <property type="molecule type" value="Genomic_DNA"/>
</dbReference>
<dbReference type="OrthoDB" id="371078at2"/>
<feature type="transmembrane region" description="Helical" evidence="1">
    <location>
        <begin position="65"/>
        <end position="86"/>
    </location>
</feature>
<keyword evidence="1" id="KW-1133">Transmembrane helix</keyword>
<dbReference type="HOGENOM" id="CLU_078428_1_0_9"/>
<dbReference type="InterPro" id="IPR005642">
    <property type="entry name" value="LysO"/>
</dbReference>
<evidence type="ECO:0000313" key="3">
    <source>
        <dbReference type="Proteomes" id="UP000032250"/>
    </source>
</evidence>